<accession>A0A835YCL8</accession>
<dbReference type="Proteomes" id="UP000612055">
    <property type="component" value="Unassembled WGS sequence"/>
</dbReference>
<sequence length="470" mass="49890">MAASSCLMSVAADRLALAGRCRELQGGMPSFSAREAARTGCPGARSAVLRMGLETSAREGAFRSRRFQALVPHAFDENGPGSAGGAGDAGQGGNDDDELDRLLGTGRYRGERGGLDDILSRRPVNSNSPPVGGAAGSSEPGTGGADGNEVQDTLADLMQMEVRRVRAKEELLSDLEERKQTLRQMGEEMKAALAREYELDRLRTEMGANYHMSEAMQALDEVELEVQRIKKQVAADKADLEAFEERSAQERSKGLFFKSLYAKEKAPRQPVGKSIPGYWRRMRAEQEAAAKAAAEAARTLGSQHSAAPLHHLAEPGALGGHAPSHAAGPLAEEHGADLTPGASTWDPEAVAAAAERPLSAASKEIRSPFRLYLFSYLSAFLALMAVNDLAGPTFNPPPPPGDGSGVEVSDVRRTAAEQGPAAFKDALYCMLSAGLALAASGERQALGDAQALMLEGIRKRSGVQQREGRK</sequence>
<gene>
    <name evidence="3" type="ORF">HYH03_006980</name>
</gene>
<keyword evidence="4" id="KW-1185">Reference proteome</keyword>
<dbReference type="OrthoDB" id="547886at2759"/>
<keyword evidence="1" id="KW-0175">Coiled coil</keyword>
<dbReference type="AlphaFoldDB" id="A0A835YCL8"/>
<comment type="caution">
    <text evidence="3">The sequence shown here is derived from an EMBL/GenBank/DDBJ whole genome shotgun (WGS) entry which is preliminary data.</text>
</comment>
<organism evidence="3 4">
    <name type="scientific">Edaphochlamys debaryana</name>
    <dbReference type="NCBI Taxonomy" id="47281"/>
    <lineage>
        <taxon>Eukaryota</taxon>
        <taxon>Viridiplantae</taxon>
        <taxon>Chlorophyta</taxon>
        <taxon>core chlorophytes</taxon>
        <taxon>Chlorophyceae</taxon>
        <taxon>CS clade</taxon>
        <taxon>Chlamydomonadales</taxon>
        <taxon>Chlamydomonadales incertae sedis</taxon>
        <taxon>Edaphochlamys</taxon>
    </lineage>
</organism>
<reference evidence="3" key="1">
    <citation type="journal article" date="2020" name="bioRxiv">
        <title>Comparative genomics of Chlamydomonas.</title>
        <authorList>
            <person name="Craig R.J."/>
            <person name="Hasan A.R."/>
            <person name="Ness R.W."/>
            <person name="Keightley P.D."/>
        </authorList>
    </citation>
    <scope>NUCLEOTIDE SEQUENCE</scope>
    <source>
        <strain evidence="3">CCAP 11/70</strain>
    </source>
</reference>
<proteinExistence type="predicted"/>
<evidence type="ECO:0000313" key="3">
    <source>
        <dbReference type="EMBL" id="KAG2495049.1"/>
    </source>
</evidence>
<evidence type="ECO:0000256" key="2">
    <source>
        <dbReference type="SAM" id="MobiDB-lite"/>
    </source>
</evidence>
<protein>
    <submittedName>
        <fullName evidence="3">Uncharacterized protein</fullName>
    </submittedName>
</protein>
<evidence type="ECO:0000313" key="4">
    <source>
        <dbReference type="Proteomes" id="UP000612055"/>
    </source>
</evidence>
<feature type="coiled-coil region" evidence="1">
    <location>
        <begin position="150"/>
        <end position="246"/>
    </location>
</feature>
<name>A0A835YCL8_9CHLO</name>
<feature type="region of interest" description="Disordered" evidence="2">
    <location>
        <begin position="73"/>
        <end position="149"/>
    </location>
</feature>
<evidence type="ECO:0000256" key="1">
    <source>
        <dbReference type="SAM" id="Coils"/>
    </source>
</evidence>
<feature type="compositionally biased region" description="Gly residues" evidence="2">
    <location>
        <begin position="81"/>
        <end position="93"/>
    </location>
</feature>
<feature type="compositionally biased region" description="Basic and acidic residues" evidence="2">
    <location>
        <begin position="108"/>
        <end position="120"/>
    </location>
</feature>
<feature type="region of interest" description="Disordered" evidence="2">
    <location>
        <begin position="313"/>
        <end position="344"/>
    </location>
</feature>
<dbReference type="EMBL" id="JAEHOE010000027">
    <property type="protein sequence ID" value="KAG2495049.1"/>
    <property type="molecule type" value="Genomic_DNA"/>
</dbReference>